<feature type="transmembrane region" description="Helical" evidence="8">
    <location>
        <begin position="280"/>
        <end position="299"/>
    </location>
</feature>
<feature type="region of interest" description="Disordered" evidence="7">
    <location>
        <begin position="397"/>
        <end position="433"/>
    </location>
</feature>
<feature type="transmembrane region" description="Helical" evidence="8">
    <location>
        <begin position="216"/>
        <end position="242"/>
    </location>
</feature>
<keyword evidence="11" id="KW-1185">Reference proteome</keyword>
<evidence type="ECO:0000259" key="9">
    <source>
        <dbReference type="PROSITE" id="PS50850"/>
    </source>
</evidence>
<dbReference type="PANTHER" id="PTHR23517">
    <property type="entry name" value="RESISTANCE PROTEIN MDTM, PUTATIVE-RELATED-RELATED"/>
    <property type="match status" value="1"/>
</dbReference>
<feature type="transmembrane region" description="Helical" evidence="8">
    <location>
        <begin position="305"/>
        <end position="329"/>
    </location>
</feature>
<keyword evidence="3" id="KW-1003">Cell membrane</keyword>
<evidence type="ECO:0000256" key="8">
    <source>
        <dbReference type="SAM" id="Phobius"/>
    </source>
</evidence>
<evidence type="ECO:0000256" key="5">
    <source>
        <dbReference type="ARBA" id="ARBA00022989"/>
    </source>
</evidence>
<feature type="transmembrane region" description="Helical" evidence="8">
    <location>
        <begin position="341"/>
        <end position="359"/>
    </location>
</feature>
<keyword evidence="6 8" id="KW-0472">Membrane</keyword>
<name>A0ABW6DV75_9ACTN</name>
<evidence type="ECO:0000256" key="3">
    <source>
        <dbReference type="ARBA" id="ARBA00022475"/>
    </source>
</evidence>
<feature type="transmembrane region" description="Helical" evidence="8">
    <location>
        <begin position="371"/>
        <end position="389"/>
    </location>
</feature>
<comment type="caution">
    <text evidence="10">The sequence shown here is derived from an EMBL/GenBank/DDBJ whole genome shotgun (WGS) entry which is preliminary data.</text>
</comment>
<evidence type="ECO:0000256" key="7">
    <source>
        <dbReference type="SAM" id="MobiDB-lite"/>
    </source>
</evidence>
<dbReference type="InterPro" id="IPR036259">
    <property type="entry name" value="MFS_trans_sf"/>
</dbReference>
<dbReference type="SUPFAM" id="SSF103473">
    <property type="entry name" value="MFS general substrate transporter"/>
    <property type="match status" value="1"/>
</dbReference>
<proteinExistence type="predicted"/>
<dbReference type="PANTHER" id="PTHR23517:SF2">
    <property type="entry name" value="MULTIDRUG RESISTANCE PROTEIN MDTH"/>
    <property type="match status" value="1"/>
</dbReference>
<comment type="subcellular location">
    <subcellularLocation>
        <location evidence="1">Cell membrane</location>
        <topology evidence="1">Multi-pass membrane protein</topology>
    </subcellularLocation>
</comment>
<feature type="transmembrane region" description="Helical" evidence="8">
    <location>
        <begin position="88"/>
        <end position="112"/>
    </location>
</feature>
<dbReference type="RefSeq" id="WP_070203967.1">
    <property type="nucleotide sequence ID" value="NZ_JBHVRE010000015.1"/>
</dbReference>
<protein>
    <submittedName>
        <fullName evidence="10">MFS transporter</fullName>
    </submittedName>
</protein>
<sequence>MIRGTFRTVAGLNSDLRALFVSTLLFRAGTMAFPFLGAYLLGQERYGVEQVGLVVGAFGLGALIADVGAGVLLGRLRPVTVMLGGCVGYALVLAVVPALSAVPALLVATLLWGMAFEIYTPASYAQVVAGSSAEQRKIAFSCNRLAINLGMGLGPAVGGLLFTVAPQALFYVNAVCVLAAAGVLLRRSASTRSATTAEAAGPGRLLSPTVRDESRFWTLFVLALPVHIAYALPPILLSTYIIEGIGLPAYWVSVVFVVNAAAIVLFEVPLNKAMVNMSHLRSLLIGYVLAAAGFALTGLTSSGPLLAVIALLWTCGEMIVFPALLSYVSQLSAPTVINRNVSLYSAGVNVGFMAAPQIGGVLSAGRSPGTPWLAAGTALAAASVLMVAARFSRATWCPDDEHPGADGPDGRAEDGEPKGGQADRAPQSADSTG</sequence>
<reference evidence="10 11" key="1">
    <citation type="submission" date="2024-09" db="EMBL/GenBank/DDBJ databases">
        <title>The Natural Products Discovery Center: Release of the First 8490 Sequenced Strains for Exploring Actinobacteria Biosynthetic Diversity.</title>
        <authorList>
            <person name="Kalkreuter E."/>
            <person name="Kautsar S.A."/>
            <person name="Yang D."/>
            <person name="Bader C.D."/>
            <person name="Teijaro C.N."/>
            <person name="Fluegel L."/>
            <person name="Davis C.M."/>
            <person name="Simpson J.R."/>
            <person name="Lauterbach L."/>
            <person name="Steele A.D."/>
            <person name="Gui C."/>
            <person name="Meng S."/>
            <person name="Li G."/>
            <person name="Viehrig K."/>
            <person name="Ye F."/>
            <person name="Su P."/>
            <person name="Kiefer A.F."/>
            <person name="Nichols A."/>
            <person name="Cepeda A.J."/>
            <person name="Yan W."/>
            <person name="Fan B."/>
            <person name="Jiang Y."/>
            <person name="Adhikari A."/>
            <person name="Zheng C.-J."/>
            <person name="Schuster L."/>
            <person name="Cowan T.M."/>
            <person name="Smanski M.J."/>
            <person name="Chevrette M.G."/>
            <person name="De Carvalho L.P.S."/>
            <person name="Shen B."/>
        </authorList>
    </citation>
    <scope>NUCLEOTIDE SEQUENCE [LARGE SCALE GENOMIC DNA]</scope>
    <source>
        <strain evidence="10 11">NPDC058584</strain>
    </source>
</reference>
<evidence type="ECO:0000313" key="10">
    <source>
        <dbReference type="EMBL" id="MFD3955784.1"/>
    </source>
</evidence>
<keyword evidence="2" id="KW-0813">Transport</keyword>
<keyword evidence="4 8" id="KW-0812">Transmembrane</keyword>
<evidence type="ECO:0000256" key="6">
    <source>
        <dbReference type="ARBA" id="ARBA00023136"/>
    </source>
</evidence>
<feature type="compositionally biased region" description="Basic and acidic residues" evidence="7">
    <location>
        <begin position="399"/>
        <end position="417"/>
    </location>
</feature>
<dbReference type="PROSITE" id="PS50850">
    <property type="entry name" value="MFS"/>
    <property type="match status" value="1"/>
</dbReference>
<gene>
    <name evidence="10" type="ORF">ACFWR3_06830</name>
</gene>
<feature type="transmembrane region" description="Helical" evidence="8">
    <location>
        <begin position="20"/>
        <end position="41"/>
    </location>
</feature>
<feature type="domain" description="Major facilitator superfamily (MFS) profile" evidence="9">
    <location>
        <begin position="1"/>
        <end position="393"/>
    </location>
</feature>
<feature type="transmembrane region" description="Helical" evidence="8">
    <location>
        <begin position="168"/>
        <end position="185"/>
    </location>
</feature>
<feature type="transmembrane region" description="Helical" evidence="8">
    <location>
        <begin position="248"/>
        <end position="268"/>
    </location>
</feature>
<feature type="transmembrane region" description="Helical" evidence="8">
    <location>
        <begin position="53"/>
        <end position="76"/>
    </location>
</feature>
<evidence type="ECO:0000256" key="4">
    <source>
        <dbReference type="ARBA" id="ARBA00022692"/>
    </source>
</evidence>
<dbReference type="EMBL" id="JBHXPM010000005">
    <property type="protein sequence ID" value="MFD3955784.1"/>
    <property type="molecule type" value="Genomic_DNA"/>
</dbReference>
<dbReference type="InterPro" id="IPR020846">
    <property type="entry name" value="MFS_dom"/>
</dbReference>
<dbReference type="InterPro" id="IPR011701">
    <property type="entry name" value="MFS"/>
</dbReference>
<accession>A0ABW6DV75</accession>
<keyword evidence="5 8" id="KW-1133">Transmembrane helix</keyword>
<dbReference type="InterPro" id="IPR050171">
    <property type="entry name" value="MFS_Transporters"/>
</dbReference>
<evidence type="ECO:0000313" key="11">
    <source>
        <dbReference type="Proteomes" id="UP001598300"/>
    </source>
</evidence>
<dbReference type="Gene3D" id="1.20.1250.20">
    <property type="entry name" value="MFS general substrate transporter like domains"/>
    <property type="match status" value="2"/>
</dbReference>
<organism evidence="10 11">
    <name type="scientific">Streptomyces bacillaris</name>
    <dbReference type="NCBI Taxonomy" id="68179"/>
    <lineage>
        <taxon>Bacteria</taxon>
        <taxon>Bacillati</taxon>
        <taxon>Actinomycetota</taxon>
        <taxon>Actinomycetes</taxon>
        <taxon>Kitasatosporales</taxon>
        <taxon>Streptomycetaceae</taxon>
        <taxon>Streptomyces</taxon>
    </lineage>
</organism>
<dbReference type="Proteomes" id="UP001598300">
    <property type="component" value="Unassembled WGS sequence"/>
</dbReference>
<evidence type="ECO:0000256" key="1">
    <source>
        <dbReference type="ARBA" id="ARBA00004651"/>
    </source>
</evidence>
<dbReference type="Pfam" id="PF07690">
    <property type="entry name" value="MFS_1"/>
    <property type="match status" value="1"/>
</dbReference>
<evidence type="ECO:0000256" key="2">
    <source>
        <dbReference type="ARBA" id="ARBA00022448"/>
    </source>
</evidence>